<comment type="similarity">
    <text evidence="1">Belongs to the 'phage' integrase family.</text>
</comment>
<evidence type="ECO:0000256" key="2">
    <source>
        <dbReference type="ARBA" id="ARBA00023125"/>
    </source>
</evidence>
<dbReference type="InterPro" id="IPR013762">
    <property type="entry name" value="Integrase-like_cat_sf"/>
</dbReference>
<comment type="caution">
    <text evidence="7">The sequence shown here is derived from an EMBL/GenBank/DDBJ whole genome shotgun (WGS) entry which is preliminary data.</text>
</comment>
<dbReference type="PROSITE" id="PS51900">
    <property type="entry name" value="CB"/>
    <property type="match status" value="1"/>
</dbReference>
<name>A0A5C5E6Q8_9LACT</name>
<dbReference type="CDD" id="cd00397">
    <property type="entry name" value="DNA_BRE_C"/>
    <property type="match status" value="1"/>
</dbReference>
<evidence type="ECO:0000313" key="8">
    <source>
        <dbReference type="Proteomes" id="UP000313395"/>
    </source>
</evidence>
<feature type="domain" description="Tyr recombinase" evidence="5">
    <location>
        <begin position="149"/>
        <end position="330"/>
    </location>
</feature>
<evidence type="ECO:0000259" key="5">
    <source>
        <dbReference type="PROSITE" id="PS51898"/>
    </source>
</evidence>
<proteinExistence type="inferred from homology"/>
<dbReference type="PANTHER" id="PTHR30349:SF41">
    <property type="entry name" value="INTEGRASE_RECOMBINASE PROTEIN MJ0367-RELATED"/>
    <property type="match status" value="1"/>
</dbReference>
<dbReference type="EMBL" id="VENO01000002">
    <property type="protein sequence ID" value="TNV68909.1"/>
    <property type="molecule type" value="Genomic_DNA"/>
</dbReference>
<dbReference type="AlphaFoldDB" id="A0A5C5E6Q8"/>
<dbReference type="InterPro" id="IPR010998">
    <property type="entry name" value="Integrase_recombinase_N"/>
</dbReference>
<dbReference type="GO" id="GO:0015074">
    <property type="term" value="P:DNA integration"/>
    <property type="evidence" value="ECO:0007669"/>
    <property type="project" value="InterPro"/>
</dbReference>
<dbReference type="Gene3D" id="1.10.443.10">
    <property type="entry name" value="Intergrase catalytic core"/>
    <property type="match status" value="1"/>
</dbReference>
<feature type="domain" description="Core-binding (CB)" evidence="6">
    <location>
        <begin position="26"/>
        <end position="129"/>
    </location>
</feature>
<sequence length="338" mass="39743">MSNGSKRVIRAKLAREHKKINIVNSMTLEECFEKYIFAKKSEGVTERTLYNKKINFDIVFNYLSSKYELVYPIDLSSDMMREAVNYMRFEHRKFENNPEKKEEYKTIGLAIATINSIVGHWKAFYNYLYDEEYIPSNPLKNIRLMKNTTQVEGLTMDELKLLLDGFNQDTYAGYRGYLLTLLLADTGMRCGEAINLKWSQIDFKHDVVTLNASETKNGKMRFVPFSKKTNRLLREWKQEVAEVSEYYVFPSIYGDKPYRQREYRNLLNHLSNEIGIKHVHPHMIRHTFATQYLVHGGDALSLQKILGHSSLEMVRIYVDMSQKDITFKQNKFSPINFL</sequence>
<evidence type="ECO:0000259" key="6">
    <source>
        <dbReference type="PROSITE" id="PS51900"/>
    </source>
</evidence>
<dbReference type="Gene3D" id="1.10.150.130">
    <property type="match status" value="1"/>
</dbReference>
<dbReference type="PANTHER" id="PTHR30349">
    <property type="entry name" value="PHAGE INTEGRASE-RELATED"/>
    <property type="match status" value="1"/>
</dbReference>
<keyword evidence="2 4" id="KW-0238">DNA-binding</keyword>
<organism evidence="7 8">
    <name type="scientific">Trichococcus shcherbakoviae subsp. psychrophilus</name>
    <dbReference type="NCBI Taxonomy" id="2585775"/>
    <lineage>
        <taxon>Bacteria</taxon>
        <taxon>Bacillati</taxon>
        <taxon>Bacillota</taxon>
        <taxon>Bacilli</taxon>
        <taxon>Lactobacillales</taxon>
        <taxon>Carnobacteriaceae</taxon>
        <taxon>Trichococcus</taxon>
    </lineage>
</organism>
<dbReference type="InterPro" id="IPR044068">
    <property type="entry name" value="CB"/>
</dbReference>
<dbReference type="SUPFAM" id="SSF56349">
    <property type="entry name" value="DNA breaking-rejoining enzymes"/>
    <property type="match status" value="1"/>
</dbReference>
<keyword evidence="8" id="KW-1185">Reference proteome</keyword>
<dbReference type="Proteomes" id="UP000313395">
    <property type="component" value="Unassembled WGS sequence"/>
</dbReference>
<reference evidence="7 8" key="1">
    <citation type="submission" date="2019-06" db="EMBL/GenBank/DDBJ databases">
        <title>Description Trichococcus psychrophilus sp. nov., isolated from a cold spring, by genomic and phenotypic analyses.</title>
        <authorList>
            <person name="Zakharyuk A."/>
        </authorList>
    </citation>
    <scope>NUCLEOTIDE SEQUENCE [LARGE SCALE GENOMIC DNA]</scope>
    <source>
        <strain evidence="7 8">SKBG</strain>
    </source>
</reference>
<accession>A0A5C5E6Q8</accession>
<dbReference type="PROSITE" id="PS51898">
    <property type="entry name" value="TYR_RECOMBINASE"/>
    <property type="match status" value="1"/>
</dbReference>
<dbReference type="GO" id="GO:0003677">
    <property type="term" value="F:DNA binding"/>
    <property type="evidence" value="ECO:0007669"/>
    <property type="project" value="UniProtKB-UniRule"/>
</dbReference>
<dbReference type="InterPro" id="IPR011010">
    <property type="entry name" value="DNA_brk_join_enz"/>
</dbReference>
<dbReference type="Pfam" id="PF00589">
    <property type="entry name" value="Phage_integrase"/>
    <property type="match status" value="1"/>
</dbReference>
<protein>
    <submittedName>
        <fullName evidence="7">Site-specific integrase</fullName>
    </submittedName>
</protein>
<evidence type="ECO:0000256" key="1">
    <source>
        <dbReference type="ARBA" id="ARBA00008857"/>
    </source>
</evidence>
<evidence type="ECO:0000256" key="4">
    <source>
        <dbReference type="PROSITE-ProRule" id="PRU01248"/>
    </source>
</evidence>
<evidence type="ECO:0000313" key="7">
    <source>
        <dbReference type="EMBL" id="TNV68909.1"/>
    </source>
</evidence>
<keyword evidence="3" id="KW-0233">DNA recombination</keyword>
<gene>
    <name evidence="7" type="ORF">FHK04_05135</name>
</gene>
<dbReference type="InterPro" id="IPR050090">
    <property type="entry name" value="Tyrosine_recombinase_XerCD"/>
</dbReference>
<dbReference type="RefSeq" id="WP_140185669.1">
    <property type="nucleotide sequence ID" value="NZ_VENO01000002.1"/>
</dbReference>
<dbReference type="InterPro" id="IPR002104">
    <property type="entry name" value="Integrase_catalytic"/>
</dbReference>
<dbReference type="GO" id="GO:0006310">
    <property type="term" value="P:DNA recombination"/>
    <property type="evidence" value="ECO:0007669"/>
    <property type="project" value="UniProtKB-KW"/>
</dbReference>
<evidence type="ECO:0000256" key="3">
    <source>
        <dbReference type="ARBA" id="ARBA00023172"/>
    </source>
</evidence>